<organism evidence="2 3">
    <name type="scientific">Desulfosarcina ovata subsp. ovata</name>
    <dbReference type="NCBI Taxonomy" id="2752305"/>
    <lineage>
        <taxon>Bacteria</taxon>
        <taxon>Pseudomonadati</taxon>
        <taxon>Thermodesulfobacteriota</taxon>
        <taxon>Desulfobacteria</taxon>
        <taxon>Desulfobacterales</taxon>
        <taxon>Desulfosarcinaceae</taxon>
        <taxon>Desulfosarcina</taxon>
    </lineage>
</organism>
<sequence length="241" mass="27450">MNVEKRYQSLVTSTGRIYNRVLSRKSCISKGLLSDYLNGDLGDALSQEISNHIATCESCQMAKMKVAADQTEFEMIMDRDPDHGLNSVLGPSGAKRIAAMTENQQRLRFQEKLTKTKESLIEWASPLWEPMLAGQPVTAADLTEQSRQFEMDYGEYINISCFWQGQSRESEPHVRLTWRANLISPSNLWVRFVNPETQITYSEFPLGLHLEGEKRFDQNELGFDPAAQKWAVSIVVEKIEP</sequence>
<reference evidence="2 3" key="1">
    <citation type="submission" date="2019-11" db="EMBL/GenBank/DDBJ databases">
        <title>Comparative genomics of hydrocarbon-degrading Desulfosarcina strains.</title>
        <authorList>
            <person name="Watanabe M."/>
            <person name="Kojima H."/>
            <person name="Fukui M."/>
        </authorList>
    </citation>
    <scope>NUCLEOTIDE SEQUENCE [LARGE SCALE GENOMIC DNA]</scope>
    <source>
        <strain evidence="3">oXyS1</strain>
    </source>
</reference>
<protein>
    <recommendedName>
        <fullName evidence="1">Putative zinc-finger domain-containing protein</fullName>
    </recommendedName>
</protein>
<evidence type="ECO:0000259" key="1">
    <source>
        <dbReference type="Pfam" id="PF13490"/>
    </source>
</evidence>
<dbReference type="RefSeq" id="WP_155310837.1">
    <property type="nucleotide sequence ID" value="NZ_AP021879.1"/>
</dbReference>
<dbReference type="Proteomes" id="UP000422108">
    <property type="component" value="Chromosome"/>
</dbReference>
<feature type="domain" description="Putative zinc-finger" evidence="1">
    <location>
        <begin position="32"/>
        <end position="60"/>
    </location>
</feature>
<evidence type="ECO:0000313" key="2">
    <source>
        <dbReference type="EMBL" id="BBO89677.1"/>
    </source>
</evidence>
<dbReference type="Pfam" id="PF13490">
    <property type="entry name" value="zf-HC2"/>
    <property type="match status" value="1"/>
</dbReference>
<keyword evidence="3" id="KW-1185">Reference proteome</keyword>
<dbReference type="InterPro" id="IPR027383">
    <property type="entry name" value="Znf_put"/>
</dbReference>
<dbReference type="AlphaFoldDB" id="A0A5K8AAQ8"/>
<gene>
    <name evidence="2" type="ORF">DSCOOX_28570</name>
</gene>
<name>A0A5K8AAQ8_9BACT</name>
<dbReference type="EMBL" id="AP021879">
    <property type="protein sequence ID" value="BBO89677.1"/>
    <property type="molecule type" value="Genomic_DNA"/>
</dbReference>
<proteinExistence type="predicted"/>
<accession>A0A5K8AAQ8</accession>
<evidence type="ECO:0000313" key="3">
    <source>
        <dbReference type="Proteomes" id="UP000422108"/>
    </source>
</evidence>